<evidence type="ECO:0000313" key="5">
    <source>
        <dbReference type="Proteomes" id="UP000825935"/>
    </source>
</evidence>
<evidence type="ECO:0000256" key="3">
    <source>
        <dbReference type="PROSITE-ProRule" id="PRU00221"/>
    </source>
</evidence>
<dbReference type="InterPro" id="IPR020472">
    <property type="entry name" value="WD40_PAC1"/>
</dbReference>
<dbReference type="PANTHER" id="PTHR19848">
    <property type="entry name" value="WD40 REPEAT PROTEIN"/>
    <property type="match status" value="1"/>
</dbReference>
<gene>
    <name evidence="4" type="ORF">KP509_22G054200</name>
</gene>
<keyword evidence="2" id="KW-0677">Repeat</keyword>
<keyword evidence="5" id="KW-1185">Reference proteome</keyword>
<dbReference type="PANTHER" id="PTHR19848:SF8">
    <property type="entry name" value="F-BOX AND WD REPEAT DOMAIN CONTAINING 7"/>
    <property type="match status" value="1"/>
</dbReference>
<dbReference type="AlphaFoldDB" id="A0A8T2S5A8"/>
<dbReference type="Proteomes" id="UP000825935">
    <property type="component" value="Chromosome 22"/>
</dbReference>
<comment type="caution">
    <text evidence="4">The sequence shown here is derived from an EMBL/GenBank/DDBJ whole genome shotgun (WGS) entry which is preliminary data.</text>
</comment>
<dbReference type="PRINTS" id="PR00320">
    <property type="entry name" value="GPROTEINBRPT"/>
</dbReference>
<dbReference type="EMBL" id="CM035427">
    <property type="protein sequence ID" value="KAH7307322.1"/>
    <property type="molecule type" value="Genomic_DNA"/>
</dbReference>
<evidence type="ECO:0000256" key="2">
    <source>
        <dbReference type="ARBA" id="ARBA00022737"/>
    </source>
</evidence>
<dbReference type="InterPro" id="IPR015943">
    <property type="entry name" value="WD40/YVTN_repeat-like_dom_sf"/>
</dbReference>
<reference evidence="4" key="1">
    <citation type="submission" date="2021-08" db="EMBL/GenBank/DDBJ databases">
        <title>WGS assembly of Ceratopteris richardii.</title>
        <authorList>
            <person name="Marchant D.B."/>
            <person name="Chen G."/>
            <person name="Jenkins J."/>
            <person name="Shu S."/>
            <person name="Leebens-Mack J."/>
            <person name="Grimwood J."/>
            <person name="Schmutz J."/>
            <person name="Soltis P."/>
            <person name="Soltis D."/>
            <person name="Chen Z.-H."/>
        </authorList>
    </citation>
    <scope>NUCLEOTIDE SEQUENCE</scope>
    <source>
        <strain evidence="4">Whitten #5841</strain>
        <tissue evidence="4">Leaf</tissue>
    </source>
</reference>
<evidence type="ECO:0000313" key="4">
    <source>
        <dbReference type="EMBL" id="KAH7307322.1"/>
    </source>
</evidence>
<dbReference type="SUPFAM" id="SSF50978">
    <property type="entry name" value="WD40 repeat-like"/>
    <property type="match status" value="1"/>
</dbReference>
<dbReference type="InterPro" id="IPR001680">
    <property type="entry name" value="WD40_rpt"/>
</dbReference>
<feature type="repeat" description="WD" evidence="3">
    <location>
        <begin position="221"/>
        <end position="254"/>
    </location>
</feature>
<proteinExistence type="predicted"/>
<evidence type="ECO:0000256" key="1">
    <source>
        <dbReference type="ARBA" id="ARBA00022574"/>
    </source>
</evidence>
<dbReference type="PROSITE" id="PS50082">
    <property type="entry name" value="WD_REPEATS_2"/>
    <property type="match status" value="2"/>
</dbReference>
<keyword evidence="1 3" id="KW-0853">WD repeat</keyword>
<sequence length="532" mass="59513">MRHPVIIDALAPANVTDWVADTCSFRGLPLSKVFQAPGTDVAIGVTNKRQIIVWRYNQYGPHRVLQGHSDWVEAIVVAHRKQTKIKEDAIKAASSLKKLFPSLNQALTKAVKVATKPDNRVGDDDDDDEGFIPADIEVYSGGGDGALLKWQTDRTSKTWALSEMGLSSQHSILCMLHHQKLDVVITGSDDCKVRVWNLDSHPCIPRWKRSANAVSRGPDVLRGHTGKVMALAVCYDNILVSGSYDRSLRWWDLNLCLPLDIIEMAHDLPIRDLVFCEKRDELATCAGEPQFKLWNARKKRRLKTVPSELGDIIIVKWCNLYGGLWVTASGDGTIALWDPTSLCPVRSICYRKEPVTALLVDEVNKLLLSSMQSDYAIRAYRLDLTGDEVCVYTGHTEQVHSLAYLSNRNQYLSGSWDNSISIWLAPHATDMLEKKLRFSIANAENKELNKKEPDFSPDVKYVSAYEREHPLLVPKQLQDVLSVSSHKPVSDAFLQAAAPAPSTHPNKGELIKQPPLVFKLAELEKALNDRIV</sequence>
<name>A0A8T2S5A8_CERRI</name>
<dbReference type="Pfam" id="PF00400">
    <property type="entry name" value="WD40"/>
    <property type="match status" value="3"/>
</dbReference>
<accession>A0A8T2S5A8</accession>
<dbReference type="SMART" id="SM00320">
    <property type="entry name" value="WD40"/>
    <property type="match status" value="6"/>
</dbReference>
<feature type="repeat" description="WD" evidence="3">
    <location>
        <begin position="392"/>
        <end position="423"/>
    </location>
</feature>
<protein>
    <submittedName>
        <fullName evidence="4">Uncharacterized protein</fullName>
    </submittedName>
</protein>
<dbReference type="OrthoDB" id="6262491at2759"/>
<dbReference type="PROSITE" id="PS50294">
    <property type="entry name" value="WD_REPEATS_REGION"/>
    <property type="match status" value="2"/>
</dbReference>
<dbReference type="InterPro" id="IPR036322">
    <property type="entry name" value="WD40_repeat_dom_sf"/>
</dbReference>
<dbReference type="Gene3D" id="2.130.10.10">
    <property type="entry name" value="YVTN repeat-like/Quinoprotein amine dehydrogenase"/>
    <property type="match status" value="2"/>
</dbReference>
<organism evidence="4 5">
    <name type="scientific">Ceratopteris richardii</name>
    <name type="common">Triangle waterfern</name>
    <dbReference type="NCBI Taxonomy" id="49495"/>
    <lineage>
        <taxon>Eukaryota</taxon>
        <taxon>Viridiplantae</taxon>
        <taxon>Streptophyta</taxon>
        <taxon>Embryophyta</taxon>
        <taxon>Tracheophyta</taxon>
        <taxon>Polypodiopsida</taxon>
        <taxon>Polypodiidae</taxon>
        <taxon>Polypodiales</taxon>
        <taxon>Pteridineae</taxon>
        <taxon>Pteridaceae</taxon>
        <taxon>Parkerioideae</taxon>
        <taxon>Ceratopteris</taxon>
    </lineage>
</organism>